<proteinExistence type="predicted"/>
<gene>
    <name evidence="2" type="ORF">OHU27_11020</name>
</gene>
<keyword evidence="3" id="KW-1185">Reference proteome</keyword>
<evidence type="ECO:0000313" key="3">
    <source>
        <dbReference type="Proteomes" id="UP001622690"/>
    </source>
</evidence>
<evidence type="ECO:0000313" key="2">
    <source>
        <dbReference type="EMBL" id="WTO82928.1"/>
    </source>
</evidence>
<protein>
    <submittedName>
        <fullName evidence="2">Uncharacterized protein</fullName>
    </submittedName>
</protein>
<reference evidence="2 3" key="1">
    <citation type="submission" date="2022-10" db="EMBL/GenBank/DDBJ databases">
        <title>The complete genomes of actinobacterial strains from the NBC collection.</title>
        <authorList>
            <person name="Joergensen T.S."/>
            <person name="Alvarez Arevalo M."/>
            <person name="Sterndorff E.B."/>
            <person name="Faurdal D."/>
            <person name="Vuksanovic O."/>
            <person name="Mourched A.-S."/>
            <person name="Charusanti P."/>
            <person name="Shaw S."/>
            <person name="Blin K."/>
            <person name="Weber T."/>
        </authorList>
    </citation>
    <scope>NUCLEOTIDE SEQUENCE [LARGE SCALE GENOMIC DNA]</scope>
    <source>
        <strain evidence="2 3">NBC_00206</strain>
    </source>
</reference>
<name>A0ABZ1IRP8_9ACTN</name>
<accession>A0ABZ1IRP8</accession>
<dbReference type="RefSeq" id="WP_210980645.1">
    <property type="nucleotide sequence ID" value="NZ_CP108125.1"/>
</dbReference>
<organism evidence="2 3">
    <name type="scientific">Streptomyces nigra</name>
    <dbReference type="NCBI Taxonomy" id="1827580"/>
    <lineage>
        <taxon>Bacteria</taxon>
        <taxon>Bacillati</taxon>
        <taxon>Actinomycetota</taxon>
        <taxon>Actinomycetes</taxon>
        <taxon>Kitasatosporales</taxon>
        <taxon>Streptomycetaceae</taxon>
        <taxon>Streptomyces</taxon>
    </lineage>
</organism>
<dbReference type="Proteomes" id="UP001622690">
    <property type="component" value="Chromosome"/>
</dbReference>
<dbReference type="EMBL" id="CP108125">
    <property type="protein sequence ID" value="WTO82928.1"/>
    <property type="molecule type" value="Genomic_DNA"/>
</dbReference>
<keyword evidence="1" id="KW-0732">Signal</keyword>
<sequence>MKLGRMAGVAAASAALVLTVANSAVAADHTMHTGDAWGNVPGVDWSGTGFFNEYGDVVTIKDNDADGRGVTMNVYIGSPSGNPRYSFTVGGEGNTATRKASMGGVFNLPENTRIGFKFCRAPDGECKDYTFLNDH</sequence>
<evidence type="ECO:0000256" key="1">
    <source>
        <dbReference type="SAM" id="SignalP"/>
    </source>
</evidence>
<feature type="signal peptide" evidence="1">
    <location>
        <begin position="1"/>
        <end position="26"/>
    </location>
</feature>
<feature type="chain" id="PRO_5045977501" evidence="1">
    <location>
        <begin position="27"/>
        <end position="135"/>
    </location>
</feature>